<dbReference type="Gene3D" id="1.10.150.130">
    <property type="match status" value="1"/>
</dbReference>
<protein>
    <submittedName>
        <fullName evidence="9">Integrase</fullName>
    </submittedName>
</protein>
<dbReference type="CDD" id="cd01189">
    <property type="entry name" value="INT_ICEBs1_C_like"/>
    <property type="match status" value="1"/>
</dbReference>
<name>A0A173YX61_9FIRM</name>
<comment type="similarity">
    <text evidence="2">Belongs to the 'phage' integrase family.</text>
</comment>
<evidence type="ECO:0000259" key="7">
    <source>
        <dbReference type="PROSITE" id="PS51898"/>
    </source>
</evidence>
<evidence type="ECO:0000256" key="1">
    <source>
        <dbReference type="ARBA" id="ARBA00003283"/>
    </source>
</evidence>
<dbReference type="PROSITE" id="PS51898">
    <property type="entry name" value="TYR_RECOMBINASE"/>
    <property type="match status" value="1"/>
</dbReference>
<evidence type="ECO:0000313" key="10">
    <source>
        <dbReference type="Proteomes" id="UP000095447"/>
    </source>
</evidence>
<evidence type="ECO:0000313" key="9">
    <source>
        <dbReference type="EMBL" id="CUN68761.1"/>
    </source>
</evidence>
<reference evidence="9 10" key="1">
    <citation type="submission" date="2015-09" db="EMBL/GenBank/DDBJ databases">
        <authorList>
            <consortium name="Pathogen Informatics"/>
        </authorList>
    </citation>
    <scope>NUCLEOTIDE SEQUENCE [LARGE SCALE GENOMIC DNA]</scope>
    <source>
        <strain evidence="9 10">2789STDY5608838</strain>
    </source>
</reference>
<keyword evidence="4 6" id="KW-0238">DNA-binding</keyword>
<dbReference type="AlphaFoldDB" id="A0A173YX61"/>
<dbReference type="Gene3D" id="1.10.443.10">
    <property type="entry name" value="Intergrase catalytic core"/>
    <property type="match status" value="1"/>
</dbReference>
<dbReference type="GO" id="GO:0015074">
    <property type="term" value="P:DNA integration"/>
    <property type="evidence" value="ECO:0007669"/>
    <property type="project" value="UniProtKB-KW"/>
</dbReference>
<keyword evidence="3" id="KW-0229">DNA integration</keyword>
<proteinExistence type="inferred from homology"/>
<dbReference type="InterPro" id="IPR010998">
    <property type="entry name" value="Integrase_recombinase_N"/>
</dbReference>
<evidence type="ECO:0000256" key="5">
    <source>
        <dbReference type="ARBA" id="ARBA00023172"/>
    </source>
</evidence>
<evidence type="ECO:0000259" key="8">
    <source>
        <dbReference type="PROSITE" id="PS51900"/>
    </source>
</evidence>
<dbReference type="InterPro" id="IPR013762">
    <property type="entry name" value="Integrase-like_cat_sf"/>
</dbReference>
<dbReference type="PANTHER" id="PTHR30349:SF64">
    <property type="entry name" value="PROPHAGE INTEGRASE INTD-RELATED"/>
    <property type="match status" value="1"/>
</dbReference>
<dbReference type="Pfam" id="PF00589">
    <property type="entry name" value="Phage_integrase"/>
    <property type="match status" value="1"/>
</dbReference>
<dbReference type="GO" id="GO:0003677">
    <property type="term" value="F:DNA binding"/>
    <property type="evidence" value="ECO:0007669"/>
    <property type="project" value="UniProtKB-UniRule"/>
</dbReference>
<dbReference type="PROSITE" id="PS51900">
    <property type="entry name" value="CB"/>
    <property type="match status" value="1"/>
</dbReference>
<dbReference type="InterPro" id="IPR002104">
    <property type="entry name" value="Integrase_catalytic"/>
</dbReference>
<dbReference type="SUPFAM" id="SSF56349">
    <property type="entry name" value="DNA breaking-rejoining enzymes"/>
    <property type="match status" value="1"/>
</dbReference>
<feature type="domain" description="Core-binding (CB)" evidence="8">
    <location>
        <begin position="72"/>
        <end position="160"/>
    </location>
</feature>
<sequence length="384" mass="44088">MPRKGENIYKRKDGRWEGRYIKARSKTGKAVYGYVYAPTYKEAKRKRSQAIINIEANQTTICKVPETTMPTCFIRKLANDWMNSIQSQIKKSSYVKYYNILHTYILPEFDNVPLSELTSSRIQKFCDDLLTHGSSSGEGLSPKTVLDILSLVRSLLRYAQIQGYQPPSTGKEIIIRQTAPDTVVIPRSSQDILCRYLYANMSERNLGILLCLFTGMRVGEICALKWEDFSFQEKSIHVHNTMQRLQIPDSTTAQKTRIMVTSPKSKCSIRTIPIPDSLIQLIQKEFPNRQGYVLAAVNEKYIEPRTMQKYFHYVQKQCGLVPVNFHALRHTFATRCIELGFDVKSLSEILGHATVNITLNRYVHPSMELKQQNMQKLSCLLTVI</sequence>
<gene>
    <name evidence="9" type="primary">Int-Tn_4</name>
    <name evidence="9" type="ORF">ERS852395_01039</name>
</gene>
<keyword evidence="5" id="KW-0233">DNA recombination</keyword>
<dbReference type="InterPro" id="IPR050090">
    <property type="entry name" value="Tyrosine_recombinase_XerCD"/>
</dbReference>
<feature type="domain" description="Tyr recombinase" evidence="7">
    <location>
        <begin position="180"/>
        <end position="375"/>
    </location>
</feature>
<dbReference type="InterPro" id="IPR044068">
    <property type="entry name" value="CB"/>
</dbReference>
<dbReference type="GO" id="GO:0006310">
    <property type="term" value="P:DNA recombination"/>
    <property type="evidence" value="ECO:0007669"/>
    <property type="project" value="UniProtKB-KW"/>
</dbReference>
<dbReference type="Proteomes" id="UP000095447">
    <property type="component" value="Unassembled WGS sequence"/>
</dbReference>
<dbReference type="InterPro" id="IPR004107">
    <property type="entry name" value="Integrase_SAM-like_N"/>
</dbReference>
<comment type="function">
    <text evidence="1">Site-specific tyrosine recombinase, which acts by catalyzing the cutting and rejoining of the recombining DNA molecules.</text>
</comment>
<organism evidence="9 10">
    <name type="scientific">Blautia obeum</name>
    <dbReference type="NCBI Taxonomy" id="40520"/>
    <lineage>
        <taxon>Bacteria</taxon>
        <taxon>Bacillati</taxon>
        <taxon>Bacillota</taxon>
        <taxon>Clostridia</taxon>
        <taxon>Lachnospirales</taxon>
        <taxon>Lachnospiraceae</taxon>
        <taxon>Blautia</taxon>
    </lineage>
</organism>
<evidence type="ECO:0000256" key="4">
    <source>
        <dbReference type="ARBA" id="ARBA00023125"/>
    </source>
</evidence>
<evidence type="ECO:0000256" key="3">
    <source>
        <dbReference type="ARBA" id="ARBA00022908"/>
    </source>
</evidence>
<evidence type="ECO:0000256" key="2">
    <source>
        <dbReference type="ARBA" id="ARBA00008857"/>
    </source>
</evidence>
<dbReference type="InterPro" id="IPR011010">
    <property type="entry name" value="DNA_brk_join_enz"/>
</dbReference>
<accession>A0A173YX61</accession>
<dbReference type="EMBL" id="CYZA01000004">
    <property type="protein sequence ID" value="CUN68761.1"/>
    <property type="molecule type" value="Genomic_DNA"/>
</dbReference>
<dbReference type="RefSeq" id="WP_055052909.1">
    <property type="nucleotide sequence ID" value="NZ_CYZA01000004.1"/>
</dbReference>
<evidence type="ECO:0000256" key="6">
    <source>
        <dbReference type="PROSITE-ProRule" id="PRU01248"/>
    </source>
</evidence>
<dbReference type="Pfam" id="PF14659">
    <property type="entry name" value="Phage_int_SAM_3"/>
    <property type="match status" value="1"/>
</dbReference>
<dbReference type="PANTHER" id="PTHR30349">
    <property type="entry name" value="PHAGE INTEGRASE-RELATED"/>
    <property type="match status" value="1"/>
</dbReference>